<name>A0ABT3RF25_9BACT</name>
<evidence type="ECO:0000313" key="3">
    <source>
        <dbReference type="EMBL" id="MCX2740441.1"/>
    </source>
</evidence>
<evidence type="ECO:0000313" key="4">
    <source>
        <dbReference type="Proteomes" id="UP001207228"/>
    </source>
</evidence>
<feature type="domain" description="NAD-dependent epimerase/dehydratase" evidence="2">
    <location>
        <begin position="17"/>
        <end position="257"/>
    </location>
</feature>
<accession>A0ABT3RF25</accession>
<dbReference type="InterPro" id="IPR001509">
    <property type="entry name" value="Epimerase_deHydtase"/>
</dbReference>
<dbReference type="Gene3D" id="3.90.25.10">
    <property type="entry name" value="UDP-galactose 4-epimerase, domain 1"/>
    <property type="match status" value="1"/>
</dbReference>
<evidence type="ECO:0000259" key="2">
    <source>
        <dbReference type="Pfam" id="PF01370"/>
    </source>
</evidence>
<keyword evidence="4" id="KW-1185">Reference proteome</keyword>
<sequence>MYDSPFHEKPLESLSFLVTGGAGFIGSNLVEYLLKYNVGKVRVLDNFSNGYRKNIEQFLDNPAFELVEGDIRDVQTCMDACAGMDVVLHQAALGSVPRSINDPITSNDVNVGGFVNMLTAAKDQSVKRFVYAASSSTYGDSKELPKVEDRIGKPLSPYAVTKYANELYADVFGKTYGMEIIGLRYFNIFGPKQDPNGAYAAVIPLFIDALIHNRPPKINGDGGQTRDFTFVENCVQANIRAALVENREAVNQVYNIAVGDRTSLLQMFHILRETAGADVEPVHGPDRAGDIRDSLADISKAQHLLRYDPKVRIQEGLQRTFEWFEQNQEFIYRDTKAATAE</sequence>
<comment type="caution">
    <text evidence="3">The sequence shown here is derived from an EMBL/GenBank/DDBJ whole genome shotgun (WGS) entry which is preliminary data.</text>
</comment>
<dbReference type="InterPro" id="IPR036291">
    <property type="entry name" value="NAD(P)-bd_dom_sf"/>
</dbReference>
<reference evidence="3 4" key="1">
    <citation type="submission" date="2022-11" db="EMBL/GenBank/DDBJ databases">
        <title>The characterization of three novel Bacteroidetes species and genomic analysis of their roles in tidal elemental geochemical cycles.</title>
        <authorList>
            <person name="Ma K.-J."/>
        </authorList>
    </citation>
    <scope>NUCLEOTIDE SEQUENCE [LARGE SCALE GENOMIC DNA]</scope>
    <source>
        <strain evidence="3 4">M82</strain>
    </source>
</reference>
<dbReference type="PRINTS" id="PR01713">
    <property type="entry name" value="NUCEPIMERASE"/>
</dbReference>
<evidence type="ECO:0000256" key="1">
    <source>
        <dbReference type="ARBA" id="ARBA00007637"/>
    </source>
</evidence>
<gene>
    <name evidence="3" type="ORF">OO017_10825</name>
</gene>
<dbReference type="RefSeq" id="WP_266052509.1">
    <property type="nucleotide sequence ID" value="NZ_JAPFQO010000007.1"/>
</dbReference>
<dbReference type="EMBL" id="JAPFQO010000007">
    <property type="protein sequence ID" value="MCX2740441.1"/>
    <property type="molecule type" value="Genomic_DNA"/>
</dbReference>
<organism evidence="3 4">
    <name type="scientific">Pontibacter anaerobius</name>
    <dbReference type="NCBI Taxonomy" id="2993940"/>
    <lineage>
        <taxon>Bacteria</taxon>
        <taxon>Pseudomonadati</taxon>
        <taxon>Bacteroidota</taxon>
        <taxon>Cytophagia</taxon>
        <taxon>Cytophagales</taxon>
        <taxon>Hymenobacteraceae</taxon>
        <taxon>Pontibacter</taxon>
    </lineage>
</organism>
<dbReference type="Gene3D" id="3.40.50.720">
    <property type="entry name" value="NAD(P)-binding Rossmann-like Domain"/>
    <property type="match status" value="1"/>
</dbReference>
<dbReference type="Pfam" id="PF01370">
    <property type="entry name" value="Epimerase"/>
    <property type="match status" value="1"/>
</dbReference>
<dbReference type="CDD" id="cd05256">
    <property type="entry name" value="UDP_AE_SDR_e"/>
    <property type="match status" value="1"/>
</dbReference>
<dbReference type="PANTHER" id="PTHR43000">
    <property type="entry name" value="DTDP-D-GLUCOSE 4,6-DEHYDRATASE-RELATED"/>
    <property type="match status" value="1"/>
</dbReference>
<comment type="similarity">
    <text evidence="1">Belongs to the NAD(P)-dependent epimerase/dehydratase family.</text>
</comment>
<protein>
    <submittedName>
        <fullName evidence="3">SDR family oxidoreductase</fullName>
    </submittedName>
</protein>
<dbReference type="SUPFAM" id="SSF51735">
    <property type="entry name" value="NAD(P)-binding Rossmann-fold domains"/>
    <property type="match status" value="1"/>
</dbReference>
<dbReference type="Proteomes" id="UP001207228">
    <property type="component" value="Unassembled WGS sequence"/>
</dbReference>
<proteinExistence type="inferred from homology"/>